<dbReference type="PANTHER" id="PTHR31650:SF1">
    <property type="entry name" value="WAX ESTER SYNTHASE_DIACYLGLYCEROL ACYLTRANSFERASE 4-RELATED"/>
    <property type="match status" value="1"/>
</dbReference>
<dbReference type="Proteomes" id="UP000054558">
    <property type="component" value="Unassembled WGS sequence"/>
</dbReference>
<evidence type="ECO:0000256" key="4">
    <source>
        <dbReference type="ARBA" id="ARBA00023315"/>
    </source>
</evidence>
<evidence type="ECO:0000256" key="3">
    <source>
        <dbReference type="ARBA" id="ARBA00022679"/>
    </source>
</evidence>
<organism evidence="11 12">
    <name type="scientific">Klebsormidium nitens</name>
    <name type="common">Green alga</name>
    <name type="synonym">Ulothrix nitens</name>
    <dbReference type="NCBI Taxonomy" id="105231"/>
    <lineage>
        <taxon>Eukaryota</taxon>
        <taxon>Viridiplantae</taxon>
        <taxon>Streptophyta</taxon>
        <taxon>Klebsormidiophyceae</taxon>
        <taxon>Klebsormidiales</taxon>
        <taxon>Klebsormidiaceae</taxon>
        <taxon>Klebsormidium</taxon>
    </lineage>
</organism>
<evidence type="ECO:0000256" key="1">
    <source>
        <dbReference type="ARBA" id="ARBA00004771"/>
    </source>
</evidence>
<evidence type="ECO:0000313" key="11">
    <source>
        <dbReference type="EMBL" id="GAQ88467.1"/>
    </source>
</evidence>
<evidence type="ECO:0000256" key="8">
    <source>
        <dbReference type="SAM" id="MobiDB-lite"/>
    </source>
</evidence>
<dbReference type="InterPro" id="IPR004255">
    <property type="entry name" value="O-acyltransferase_WSD1_N"/>
</dbReference>
<dbReference type="PANTHER" id="PTHR31650">
    <property type="entry name" value="O-ACYLTRANSFERASE (WSD1-LIKE) FAMILY PROTEIN"/>
    <property type="match status" value="1"/>
</dbReference>
<comment type="similarity">
    <text evidence="5">In the N-terminal section; belongs to the long-chain O-acyltransferase family.</text>
</comment>
<comment type="pathway">
    <text evidence="1">Glycerolipid metabolism; triacylglycerol biosynthesis.</text>
</comment>
<evidence type="ECO:0000256" key="5">
    <source>
        <dbReference type="ARBA" id="ARBA00024360"/>
    </source>
</evidence>
<feature type="compositionally biased region" description="Basic and acidic residues" evidence="8">
    <location>
        <begin position="382"/>
        <end position="397"/>
    </location>
</feature>
<dbReference type="GO" id="GO:0047196">
    <property type="term" value="F:long-chain-alcohol O-fatty-acyltransferase activity"/>
    <property type="evidence" value="ECO:0007669"/>
    <property type="project" value="UniProtKB-EC"/>
</dbReference>
<dbReference type="STRING" id="105231.A0A1Y1III5"/>
<comment type="catalytic activity">
    <reaction evidence="7">
        <text>an acyl-CoA + a 1,2-diacyl-sn-glycerol = a triacyl-sn-glycerol + CoA</text>
        <dbReference type="Rhea" id="RHEA:10868"/>
        <dbReference type="ChEBI" id="CHEBI:17815"/>
        <dbReference type="ChEBI" id="CHEBI:57287"/>
        <dbReference type="ChEBI" id="CHEBI:58342"/>
        <dbReference type="ChEBI" id="CHEBI:64615"/>
        <dbReference type="EC" id="2.3.1.20"/>
    </reaction>
</comment>
<keyword evidence="12" id="KW-1185">Reference proteome</keyword>
<evidence type="ECO:0000313" key="12">
    <source>
        <dbReference type="Proteomes" id="UP000054558"/>
    </source>
</evidence>
<dbReference type="OMA" id="FNCYIIS"/>
<feature type="region of interest" description="Disordered" evidence="8">
    <location>
        <begin position="353"/>
        <end position="397"/>
    </location>
</feature>
<feature type="domain" description="O-acyltransferase WSD1-like N-terminal" evidence="9">
    <location>
        <begin position="89"/>
        <end position="309"/>
    </location>
</feature>
<name>A0A1Y1III5_KLENI</name>
<dbReference type="EMBL" id="DF237380">
    <property type="protein sequence ID" value="GAQ88467.1"/>
    <property type="molecule type" value="Genomic_DNA"/>
</dbReference>
<dbReference type="InterPro" id="IPR009721">
    <property type="entry name" value="O-acyltransferase_WSD1_C"/>
</dbReference>
<dbReference type="SUPFAM" id="SSF52777">
    <property type="entry name" value="CoA-dependent acyltransferases"/>
    <property type="match status" value="1"/>
</dbReference>
<gene>
    <name evidence="11" type="ORF">KFL_004310050</name>
</gene>
<evidence type="ECO:0000259" key="10">
    <source>
        <dbReference type="Pfam" id="PF06974"/>
    </source>
</evidence>
<keyword evidence="4" id="KW-0012">Acyltransferase</keyword>
<dbReference type="InterPro" id="IPR023213">
    <property type="entry name" value="CAT-like_dom_sf"/>
</dbReference>
<dbReference type="AlphaFoldDB" id="A0A1Y1III5"/>
<dbReference type="UniPathway" id="UPA00282"/>
<dbReference type="GO" id="GO:0004144">
    <property type="term" value="F:diacylglycerol O-acyltransferase activity"/>
    <property type="evidence" value="ECO:0007669"/>
    <property type="project" value="UniProtKB-EC"/>
</dbReference>
<dbReference type="Pfam" id="PF03007">
    <property type="entry name" value="WS_DGAT_cat"/>
    <property type="match status" value="1"/>
</dbReference>
<dbReference type="Gene3D" id="3.30.559.10">
    <property type="entry name" value="Chloramphenicol acetyltransferase-like domain"/>
    <property type="match status" value="1"/>
</dbReference>
<feature type="region of interest" description="Disordered" evidence="8">
    <location>
        <begin position="23"/>
        <end position="60"/>
    </location>
</feature>
<evidence type="ECO:0000256" key="7">
    <source>
        <dbReference type="ARBA" id="ARBA00048109"/>
    </source>
</evidence>
<feature type="domain" description="O-acyltransferase WSD1 C-terminal" evidence="10">
    <location>
        <begin position="436"/>
        <end position="579"/>
    </location>
</feature>
<keyword evidence="3" id="KW-0808">Transferase</keyword>
<proteinExistence type="inferred from homology"/>
<dbReference type="GO" id="GO:0005886">
    <property type="term" value="C:plasma membrane"/>
    <property type="evidence" value="ECO:0000318"/>
    <property type="project" value="GO_Central"/>
</dbReference>
<dbReference type="Pfam" id="PF06974">
    <property type="entry name" value="WS_DGAT_C"/>
    <property type="match status" value="1"/>
</dbReference>
<evidence type="ECO:0000256" key="6">
    <source>
        <dbReference type="ARBA" id="ARBA00047604"/>
    </source>
</evidence>
<evidence type="ECO:0000256" key="2">
    <source>
        <dbReference type="ARBA" id="ARBA00005189"/>
    </source>
</evidence>
<comment type="catalytic activity">
    <reaction evidence="6">
        <text>a long chain fatty alcohol + a fatty acyl-CoA = a long-chain alcohol wax ester + CoA</text>
        <dbReference type="Rhea" id="RHEA:38443"/>
        <dbReference type="ChEBI" id="CHEBI:17135"/>
        <dbReference type="ChEBI" id="CHEBI:57287"/>
        <dbReference type="ChEBI" id="CHEBI:77636"/>
        <dbReference type="ChEBI" id="CHEBI:235323"/>
        <dbReference type="EC" id="2.3.1.75"/>
    </reaction>
</comment>
<evidence type="ECO:0000259" key="9">
    <source>
        <dbReference type="Pfam" id="PF03007"/>
    </source>
</evidence>
<sequence length="589" mass="63909">MEEPTQSHSREVDGIKQLAKAASLRLRPLKTGENRTEPGPAVKFTPADDEPTSPVTPVGQAFSQPDMNVVILCVVGLAEKPGLQHMQEFLRGTLVKHRRFHSIMKPGGRFRAPEWCPVEVDLSRHVFEAPSEVGLADPSVDPAEHYTAKLATTHPLDPRYPLWQAHLLTHPPGARRPASLVLRIHHSLGDGTSLIALLIAATRQSGDARALPSIPGANPRPAAQKSDAPLVMRLLRALLRFLIIFWNSLVLIWRFVAMTAVVRDSETPVKARDGMQHCEKVLASSCEVALADVKAVARAVGGGATANDVLVACLGGGLNRYFKARETNDDPADVTADVDGLAARAQALSDRLASRLPSEALPTDSGEPDGELPSSSYSPSKQGDEKPAEEGGGETRKRWYVPKRLRVRALALVNIRKSPGVQELDAMMRGGSQARWGNEMGYVMLPLPVDQVRDPLVRVRMVRRETAMAKNSIEAWFTAWNGVQILNSFGPSAAVFATKRTIVQTSISLSNVVGPAEPVTLAGVPVTTLTPTVVGTSQGLIVHFVSYRGKVKFIACSIKEVVPDPEVLCQFCVDALEEMLERISFKKLA</sequence>
<protein>
    <submittedName>
        <fullName evidence="11">Wax Ester Synthase</fullName>
    </submittedName>
</protein>
<dbReference type="GO" id="GO:0008374">
    <property type="term" value="F:O-acyltransferase activity"/>
    <property type="evidence" value="ECO:0000318"/>
    <property type="project" value="GO_Central"/>
</dbReference>
<comment type="pathway">
    <text evidence="2">Lipid metabolism.</text>
</comment>
<reference evidence="11 12" key="1">
    <citation type="journal article" date="2014" name="Nat. Commun.">
        <title>Klebsormidium flaccidum genome reveals primary factors for plant terrestrial adaptation.</title>
        <authorList>
            <person name="Hori K."/>
            <person name="Maruyama F."/>
            <person name="Fujisawa T."/>
            <person name="Togashi T."/>
            <person name="Yamamoto N."/>
            <person name="Seo M."/>
            <person name="Sato S."/>
            <person name="Yamada T."/>
            <person name="Mori H."/>
            <person name="Tajima N."/>
            <person name="Moriyama T."/>
            <person name="Ikeuchi M."/>
            <person name="Watanabe M."/>
            <person name="Wada H."/>
            <person name="Kobayashi K."/>
            <person name="Saito M."/>
            <person name="Masuda T."/>
            <person name="Sasaki-Sekimoto Y."/>
            <person name="Mashiguchi K."/>
            <person name="Awai K."/>
            <person name="Shimojima M."/>
            <person name="Masuda S."/>
            <person name="Iwai M."/>
            <person name="Nobusawa T."/>
            <person name="Narise T."/>
            <person name="Kondo S."/>
            <person name="Saito H."/>
            <person name="Sato R."/>
            <person name="Murakawa M."/>
            <person name="Ihara Y."/>
            <person name="Oshima-Yamada Y."/>
            <person name="Ohtaka K."/>
            <person name="Satoh M."/>
            <person name="Sonobe K."/>
            <person name="Ishii M."/>
            <person name="Ohtani R."/>
            <person name="Kanamori-Sato M."/>
            <person name="Honoki R."/>
            <person name="Miyazaki D."/>
            <person name="Mochizuki H."/>
            <person name="Umetsu J."/>
            <person name="Higashi K."/>
            <person name="Shibata D."/>
            <person name="Kamiya Y."/>
            <person name="Sato N."/>
            <person name="Nakamura Y."/>
            <person name="Tabata S."/>
            <person name="Ida S."/>
            <person name="Kurokawa K."/>
            <person name="Ohta H."/>
        </authorList>
    </citation>
    <scope>NUCLEOTIDE SEQUENCE [LARGE SCALE GENOMIC DNA]</scope>
    <source>
        <strain evidence="11 12">NIES-2285</strain>
    </source>
</reference>
<dbReference type="OrthoDB" id="619536at2759"/>
<dbReference type="InterPro" id="IPR045034">
    <property type="entry name" value="O-acyltransferase_WSD1-like"/>
</dbReference>
<dbReference type="GO" id="GO:0019432">
    <property type="term" value="P:triglyceride biosynthetic process"/>
    <property type="evidence" value="ECO:0000318"/>
    <property type="project" value="GO_Central"/>
</dbReference>
<accession>A0A1Y1III5</accession>